<sequence length="119" mass="14042">MRPLEFRFEYSDLLHNKKMDKMTKPQEYVTQVGLFFSNSGTRQFESITTWPYTTIKFLKAAEQPYRSMQVSLTFCKPNKRQNSKEPHRRQEIQVVVLSPNCSLEQRATLRAGEYDILST</sequence>
<organism evidence="1 2">
    <name type="scientific">Caerostris darwini</name>
    <dbReference type="NCBI Taxonomy" id="1538125"/>
    <lineage>
        <taxon>Eukaryota</taxon>
        <taxon>Metazoa</taxon>
        <taxon>Ecdysozoa</taxon>
        <taxon>Arthropoda</taxon>
        <taxon>Chelicerata</taxon>
        <taxon>Arachnida</taxon>
        <taxon>Araneae</taxon>
        <taxon>Araneomorphae</taxon>
        <taxon>Entelegynae</taxon>
        <taxon>Araneoidea</taxon>
        <taxon>Araneidae</taxon>
        <taxon>Caerostris</taxon>
    </lineage>
</organism>
<proteinExistence type="predicted"/>
<dbReference type="AlphaFoldDB" id="A0AAV4STI1"/>
<reference evidence="1 2" key="1">
    <citation type="submission" date="2021-06" db="EMBL/GenBank/DDBJ databases">
        <title>Caerostris darwini draft genome.</title>
        <authorList>
            <person name="Kono N."/>
            <person name="Arakawa K."/>
        </authorList>
    </citation>
    <scope>NUCLEOTIDE SEQUENCE [LARGE SCALE GENOMIC DNA]</scope>
</reference>
<name>A0AAV4STI1_9ARAC</name>
<keyword evidence="2" id="KW-1185">Reference proteome</keyword>
<evidence type="ECO:0000313" key="2">
    <source>
        <dbReference type="Proteomes" id="UP001054837"/>
    </source>
</evidence>
<accession>A0AAV4STI1</accession>
<comment type="caution">
    <text evidence="1">The sequence shown here is derived from an EMBL/GenBank/DDBJ whole genome shotgun (WGS) entry which is preliminary data.</text>
</comment>
<dbReference type="EMBL" id="BPLQ01008199">
    <property type="protein sequence ID" value="GIY35795.1"/>
    <property type="molecule type" value="Genomic_DNA"/>
</dbReference>
<evidence type="ECO:0000313" key="1">
    <source>
        <dbReference type="EMBL" id="GIY35795.1"/>
    </source>
</evidence>
<dbReference type="Proteomes" id="UP001054837">
    <property type="component" value="Unassembled WGS sequence"/>
</dbReference>
<protein>
    <submittedName>
        <fullName evidence="1">Uncharacterized protein</fullName>
    </submittedName>
</protein>
<gene>
    <name evidence="1" type="ORF">CDAR_403941</name>
</gene>